<proteinExistence type="predicted"/>
<reference evidence="1 2" key="1">
    <citation type="submission" date="2024-01" db="EMBL/GenBank/DDBJ databases">
        <authorList>
            <person name="Alioto T."/>
            <person name="Alioto T."/>
            <person name="Gomez Garrido J."/>
        </authorList>
    </citation>
    <scope>NUCLEOTIDE SEQUENCE [LARGE SCALE GENOMIC DNA]</scope>
</reference>
<name>A0AAV1Q6X3_SCOSC</name>
<evidence type="ECO:0000313" key="1">
    <source>
        <dbReference type="EMBL" id="CAK6979971.1"/>
    </source>
</evidence>
<evidence type="ECO:0000313" key="2">
    <source>
        <dbReference type="Proteomes" id="UP001314229"/>
    </source>
</evidence>
<dbReference type="InterPro" id="IPR011989">
    <property type="entry name" value="ARM-like"/>
</dbReference>
<dbReference type="AlphaFoldDB" id="A0AAV1Q6X3"/>
<dbReference type="Proteomes" id="UP001314229">
    <property type="component" value="Unassembled WGS sequence"/>
</dbReference>
<sequence length="84" mass="9430">MCKILGKEFQEYLPVVIGPLMKTASIKPEVALLDTQDMENISEDDGWEFVNLGDQQSFSIKTAGLEEKATACQMLVCYAKELKR</sequence>
<gene>
    <name evidence="1" type="ORF">FSCOSCO3_A033918</name>
</gene>
<dbReference type="EMBL" id="CAWUFR010000631">
    <property type="protein sequence ID" value="CAK6979971.1"/>
    <property type="molecule type" value="Genomic_DNA"/>
</dbReference>
<keyword evidence="2" id="KW-1185">Reference proteome</keyword>
<comment type="caution">
    <text evidence="1">The sequence shown here is derived from an EMBL/GenBank/DDBJ whole genome shotgun (WGS) entry which is preliminary data.</text>
</comment>
<dbReference type="Gene3D" id="1.25.10.10">
    <property type="entry name" value="Leucine-rich Repeat Variant"/>
    <property type="match status" value="1"/>
</dbReference>
<organism evidence="1 2">
    <name type="scientific">Scomber scombrus</name>
    <name type="common">Atlantic mackerel</name>
    <name type="synonym">Scomber vernalis</name>
    <dbReference type="NCBI Taxonomy" id="13677"/>
    <lineage>
        <taxon>Eukaryota</taxon>
        <taxon>Metazoa</taxon>
        <taxon>Chordata</taxon>
        <taxon>Craniata</taxon>
        <taxon>Vertebrata</taxon>
        <taxon>Euteleostomi</taxon>
        <taxon>Actinopterygii</taxon>
        <taxon>Neopterygii</taxon>
        <taxon>Teleostei</taxon>
        <taxon>Neoteleostei</taxon>
        <taxon>Acanthomorphata</taxon>
        <taxon>Pelagiaria</taxon>
        <taxon>Scombriformes</taxon>
        <taxon>Scombridae</taxon>
        <taxon>Scomber</taxon>
    </lineage>
</organism>
<accession>A0AAV1Q6X3</accession>
<protein>
    <submittedName>
        <fullName evidence="1">Importin-5-like</fullName>
    </submittedName>
</protein>